<dbReference type="InterPro" id="IPR006927">
    <property type="entry name" value="DUF639"/>
</dbReference>
<organism evidence="3 4">
    <name type="scientific">Amborella trichopoda</name>
    <dbReference type="NCBI Taxonomy" id="13333"/>
    <lineage>
        <taxon>Eukaryota</taxon>
        <taxon>Viridiplantae</taxon>
        <taxon>Streptophyta</taxon>
        <taxon>Embryophyta</taxon>
        <taxon>Tracheophyta</taxon>
        <taxon>Spermatophyta</taxon>
        <taxon>Magnoliopsida</taxon>
        <taxon>Amborellales</taxon>
        <taxon>Amborellaceae</taxon>
        <taxon>Amborella</taxon>
    </lineage>
</organism>
<dbReference type="PANTHER" id="PTHR31860:SF4">
    <property type="entry name" value="OS02G0637800 PROTEIN"/>
    <property type="match status" value="1"/>
</dbReference>
<dbReference type="Gramene" id="ERN03096">
    <property type="protein sequence ID" value="ERN03096"/>
    <property type="gene ID" value="AMTR_s00003p00036090"/>
</dbReference>
<dbReference type="OrthoDB" id="2016709at2759"/>
<dbReference type="EMBL" id="KI394358">
    <property type="protein sequence ID" value="ERN03096.1"/>
    <property type="molecule type" value="Genomic_DNA"/>
</dbReference>
<dbReference type="Pfam" id="PF04842">
    <property type="entry name" value="DUF639"/>
    <property type="match status" value="1"/>
</dbReference>
<gene>
    <name evidence="3" type="ORF">AMTR_s00003p00036090</name>
</gene>
<evidence type="ECO:0000256" key="2">
    <source>
        <dbReference type="SAM" id="SignalP"/>
    </source>
</evidence>
<protein>
    <submittedName>
        <fullName evidence="3">Uncharacterized protein</fullName>
    </submittedName>
</protein>
<dbReference type="Proteomes" id="UP000017836">
    <property type="component" value="Unassembled WGS sequence"/>
</dbReference>
<evidence type="ECO:0000313" key="4">
    <source>
        <dbReference type="Proteomes" id="UP000017836"/>
    </source>
</evidence>
<dbReference type="AlphaFoldDB" id="W1P660"/>
<dbReference type="OMA" id="PHANEQR"/>
<feature type="signal peptide" evidence="2">
    <location>
        <begin position="1"/>
        <end position="19"/>
    </location>
</feature>
<dbReference type="HOGENOM" id="CLU_131787_0_0_1"/>
<feature type="chain" id="PRO_5004807234" evidence="2">
    <location>
        <begin position="20"/>
        <end position="146"/>
    </location>
</feature>
<sequence>MPCIFIILACLILWHKHWNKRKQLEVFKVTPPPARNPVEQPLLLQETISQFETLVQEGNIVLLKLRVLLFALLPRAALVLIILTIVFVLVPLNSIIMLVFLEVYTREMPLRKASNEKLIRRLKEWWVRIPAAPVQLIKPEDDKKKK</sequence>
<evidence type="ECO:0000256" key="1">
    <source>
        <dbReference type="SAM" id="Phobius"/>
    </source>
</evidence>
<evidence type="ECO:0000313" key="3">
    <source>
        <dbReference type="EMBL" id="ERN03096.1"/>
    </source>
</evidence>
<name>W1P660_AMBTC</name>
<dbReference type="PANTHER" id="PTHR31860">
    <property type="entry name" value="HEAT-INDUCIBLE TRANSCRIPTION REPRESSOR (DUF639)-RELATED"/>
    <property type="match status" value="1"/>
</dbReference>
<dbReference type="STRING" id="13333.W1P660"/>
<keyword evidence="2" id="KW-0732">Signal</keyword>
<reference evidence="4" key="1">
    <citation type="journal article" date="2013" name="Science">
        <title>The Amborella genome and the evolution of flowering plants.</title>
        <authorList>
            <consortium name="Amborella Genome Project"/>
        </authorList>
    </citation>
    <scope>NUCLEOTIDE SEQUENCE [LARGE SCALE GENOMIC DNA]</scope>
</reference>
<feature type="transmembrane region" description="Helical" evidence="1">
    <location>
        <begin position="76"/>
        <end position="101"/>
    </location>
</feature>
<keyword evidence="1" id="KW-0812">Transmembrane</keyword>
<accession>W1P660</accession>
<keyword evidence="1" id="KW-0472">Membrane</keyword>
<keyword evidence="4" id="KW-1185">Reference proteome</keyword>
<proteinExistence type="predicted"/>
<keyword evidence="1" id="KW-1133">Transmembrane helix</keyword>